<dbReference type="PROSITE" id="PS50893">
    <property type="entry name" value="ABC_TRANSPORTER_2"/>
    <property type="match status" value="1"/>
</dbReference>
<dbReference type="OrthoDB" id="9795548at2"/>
<dbReference type="SUPFAM" id="SSF52540">
    <property type="entry name" value="P-loop containing nucleoside triphosphate hydrolases"/>
    <property type="match status" value="1"/>
</dbReference>
<dbReference type="EMBL" id="CP036525">
    <property type="protein sequence ID" value="QDT02364.1"/>
    <property type="molecule type" value="Genomic_DNA"/>
</dbReference>
<dbReference type="RefSeq" id="WP_145168084.1">
    <property type="nucleotide sequence ID" value="NZ_CP036525.1"/>
</dbReference>
<dbReference type="PANTHER" id="PTHR42939:SF1">
    <property type="entry name" value="ABC TRANSPORTER ATP-BINDING PROTEIN ALBC-RELATED"/>
    <property type="match status" value="1"/>
</dbReference>
<evidence type="ECO:0000256" key="1">
    <source>
        <dbReference type="ARBA" id="ARBA00022448"/>
    </source>
</evidence>
<evidence type="ECO:0000259" key="4">
    <source>
        <dbReference type="PROSITE" id="PS50893"/>
    </source>
</evidence>
<keyword evidence="1" id="KW-0813">Transport</keyword>
<dbReference type="GO" id="GO:0016887">
    <property type="term" value="F:ATP hydrolysis activity"/>
    <property type="evidence" value="ECO:0007669"/>
    <property type="project" value="InterPro"/>
</dbReference>
<evidence type="ECO:0000313" key="6">
    <source>
        <dbReference type="Proteomes" id="UP000318538"/>
    </source>
</evidence>
<dbReference type="PANTHER" id="PTHR42939">
    <property type="entry name" value="ABC TRANSPORTER ATP-BINDING PROTEIN ALBC-RELATED"/>
    <property type="match status" value="1"/>
</dbReference>
<sequence>MKRIESEEISHALKKQSCPAIDVENLRKSYKDVVAVNGLSLKVEPGETFGLLGPNGAGKSSTIRMLVGLTSPDSGKIKLFDEPAGFQTVSMKQRIGYVPEQHLMYRWMTVREIMEFVKAFYPRWDESLCDELIDLFDLPFNRKVQGLSKGMTSKLGLVIALSTRPEILILDEPTSGLDPLIRDEFLEGILRTQSDETRTVLFSSHHVDDVERLADRIGIMHRGQLILNEKVERLRSEAVQVNLVLRDGSLPRWRPTEVVYEHLQRREWTVTLFPFREELVDAIRSRNPVRSVECSEIGIEQLFKQVIRGNQLSENESIDHA</sequence>
<dbReference type="AlphaFoldDB" id="A0A517N5G1"/>
<name>A0A517N5G1_9BACT</name>
<gene>
    <name evidence="5" type="primary">ytrB_1</name>
    <name evidence="5" type="ORF">K227x_07400</name>
</gene>
<dbReference type="Pfam" id="PF00005">
    <property type="entry name" value="ABC_tran"/>
    <property type="match status" value="1"/>
</dbReference>
<dbReference type="Proteomes" id="UP000318538">
    <property type="component" value="Chromosome"/>
</dbReference>
<dbReference type="InterPro" id="IPR051782">
    <property type="entry name" value="ABC_Transporter_VariousFunc"/>
</dbReference>
<reference evidence="5 6" key="1">
    <citation type="submission" date="2019-02" db="EMBL/GenBank/DDBJ databases">
        <title>Deep-cultivation of Planctomycetes and their phenomic and genomic characterization uncovers novel biology.</title>
        <authorList>
            <person name="Wiegand S."/>
            <person name="Jogler M."/>
            <person name="Boedeker C."/>
            <person name="Pinto D."/>
            <person name="Vollmers J."/>
            <person name="Rivas-Marin E."/>
            <person name="Kohn T."/>
            <person name="Peeters S.H."/>
            <person name="Heuer A."/>
            <person name="Rast P."/>
            <person name="Oberbeckmann S."/>
            <person name="Bunk B."/>
            <person name="Jeske O."/>
            <person name="Meyerdierks A."/>
            <person name="Storesund J.E."/>
            <person name="Kallscheuer N."/>
            <person name="Luecker S."/>
            <person name="Lage O.M."/>
            <person name="Pohl T."/>
            <person name="Merkel B.J."/>
            <person name="Hornburger P."/>
            <person name="Mueller R.-W."/>
            <person name="Bruemmer F."/>
            <person name="Labrenz M."/>
            <person name="Spormann A.M."/>
            <person name="Op den Camp H."/>
            <person name="Overmann J."/>
            <person name="Amann R."/>
            <person name="Jetten M.S.M."/>
            <person name="Mascher T."/>
            <person name="Medema M.H."/>
            <person name="Devos D.P."/>
            <person name="Kaster A.-K."/>
            <person name="Ovreas L."/>
            <person name="Rohde M."/>
            <person name="Galperin M.Y."/>
            <person name="Jogler C."/>
        </authorList>
    </citation>
    <scope>NUCLEOTIDE SEQUENCE [LARGE SCALE GENOMIC DNA]</scope>
    <source>
        <strain evidence="5 6">K22_7</strain>
    </source>
</reference>
<dbReference type="Gene3D" id="3.40.50.300">
    <property type="entry name" value="P-loop containing nucleotide triphosphate hydrolases"/>
    <property type="match status" value="1"/>
</dbReference>
<feature type="domain" description="ABC transporter" evidence="4">
    <location>
        <begin position="21"/>
        <end position="247"/>
    </location>
</feature>
<dbReference type="CDD" id="cd03230">
    <property type="entry name" value="ABC_DR_subfamily_A"/>
    <property type="match status" value="1"/>
</dbReference>
<evidence type="ECO:0000256" key="2">
    <source>
        <dbReference type="ARBA" id="ARBA00022741"/>
    </source>
</evidence>
<accession>A0A517N5G1</accession>
<dbReference type="GO" id="GO:0005524">
    <property type="term" value="F:ATP binding"/>
    <property type="evidence" value="ECO:0007669"/>
    <property type="project" value="UniProtKB-KW"/>
</dbReference>
<proteinExistence type="predicted"/>
<keyword evidence="6" id="KW-1185">Reference proteome</keyword>
<evidence type="ECO:0000256" key="3">
    <source>
        <dbReference type="ARBA" id="ARBA00022840"/>
    </source>
</evidence>
<dbReference type="InterPro" id="IPR003439">
    <property type="entry name" value="ABC_transporter-like_ATP-bd"/>
</dbReference>
<organism evidence="5 6">
    <name type="scientific">Rubripirellula lacrimiformis</name>
    <dbReference type="NCBI Taxonomy" id="1930273"/>
    <lineage>
        <taxon>Bacteria</taxon>
        <taxon>Pseudomonadati</taxon>
        <taxon>Planctomycetota</taxon>
        <taxon>Planctomycetia</taxon>
        <taxon>Pirellulales</taxon>
        <taxon>Pirellulaceae</taxon>
        <taxon>Rubripirellula</taxon>
    </lineage>
</organism>
<protein>
    <submittedName>
        <fullName evidence="5">ABC transporter ATP-binding protein YtrB</fullName>
    </submittedName>
</protein>
<dbReference type="SMART" id="SM00382">
    <property type="entry name" value="AAA"/>
    <property type="match status" value="1"/>
</dbReference>
<evidence type="ECO:0000313" key="5">
    <source>
        <dbReference type="EMBL" id="QDT02364.1"/>
    </source>
</evidence>
<dbReference type="InterPro" id="IPR027417">
    <property type="entry name" value="P-loop_NTPase"/>
</dbReference>
<keyword evidence="2" id="KW-0547">Nucleotide-binding</keyword>
<dbReference type="KEGG" id="rlc:K227x_07400"/>
<dbReference type="InterPro" id="IPR003593">
    <property type="entry name" value="AAA+_ATPase"/>
</dbReference>
<keyword evidence="3 5" id="KW-0067">ATP-binding</keyword>